<dbReference type="Pfam" id="PF01048">
    <property type="entry name" value="PNP_UDP_1"/>
    <property type="match status" value="1"/>
</dbReference>
<organism evidence="4 5">
    <name type="scientific">Exophiala spinifera</name>
    <dbReference type="NCBI Taxonomy" id="91928"/>
    <lineage>
        <taxon>Eukaryota</taxon>
        <taxon>Fungi</taxon>
        <taxon>Dikarya</taxon>
        <taxon>Ascomycota</taxon>
        <taxon>Pezizomycotina</taxon>
        <taxon>Eurotiomycetes</taxon>
        <taxon>Chaetothyriomycetidae</taxon>
        <taxon>Chaetothyriales</taxon>
        <taxon>Herpotrichiellaceae</taxon>
        <taxon>Exophiala</taxon>
    </lineage>
</organism>
<protein>
    <submittedName>
        <fullName evidence="4">Uncharacterized protein</fullName>
    </submittedName>
</protein>
<name>A0A0D2BQI7_9EURO</name>
<dbReference type="InterPro" id="IPR002182">
    <property type="entry name" value="NB-ARC"/>
</dbReference>
<dbReference type="HOGENOM" id="CLU_000288_125_3_1"/>
<dbReference type="InterPro" id="IPR011990">
    <property type="entry name" value="TPR-like_helical_dom_sf"/>
</dbReference>
<dbReference type="VEuPathDB" id="FungiDB:PV08_01323"/>
<dbReference type="STRING" id="91928.A0A0D2BQI7"/>
<reference evidence="4 5" key="1">
    <citation type="submission" date="2015-01" db="EMBL/GenBank/DDBJ databases">
        <title>The Genome Sequence of Exophiala spinifera CBS89968.</title>
        <authorList>
            <consortium name="The Broad Institute Genomics Platform"/>
            <person name="Cuomo C."/>
            <person name="de Hoog S."/>
            <person name="Gorbushina A."/>
            <person name="Stielow B."/>
            <person name="Teixiera M."/>
            <person name="Abouelleil A."/>
            <person name="Chapman S.B."/>
            <person name="Priest M."/>
            <person name="Young S.K."/>
            <person name="Wortman J."/>
            <person name="Nusbaum C."/>
            <person name="Birren B."/>
        </authorList>
    </citation>
    <scope>NUCLEOTIDE SEQUENCE [LARGE SCALE GENOMIC DNA]</scope>
    <source>
        <strain evidence="4 5">CBS 89968</strain>
    </source>
</reference>
<dbReference type="Gene3D" id="3.40.50.300">
    <property type="entry name" value="P-loop containing nucleotide triphosphate hydrolases"/>
    <property type="match status" value="1"/>
</dbReference>
<feature type="region of interest" description="Disordered" evidence="1">
    <location>
        <begin position="651"/>
        <end position="674"/>
    </location>
</feature>
<dbReference type="Gene3D" id="1.25.40.10">
    <property type="entry name" value="Tetratricopeptide repeat domain"/>
    <property type="match status" value="2"/>
</dbReference>
<dbReference type="PANTHER" id="PTHR46082:SF6">
    <property type="entry name" value="AAA+ ATPASE DOMAIN-CONTAINING PROTEIN-RELATED"/>
    <property type="match status" value="1"/>
</dbReference>
<dbReference type="InterPro" id="IPR053137">
    <property type="entry name" value="NLR-like"/>
</dbReference>
<dbReference type="AlphaFoldDB" id="A0A0D2BQI7"/>
<dbReference type="InterPro" id="IPR000845">
    <property type="entry name" value="Nucleoside_phosphorylase_d"/>
</dbReference>
<dbReference type="Pfam" id="PF00931">
    <property type="entry name" value="NB-ARC"/>
    <property type="match status" value="1"/>
</dbReference>
<evidence type="ECO:0000256" key="1">
    <source>
        <dbReference type="SAM" id="MobiDB-lite"/>
    </source>
</evidence>
<sequence length="1116" mass="124951">MADHLNKKKLTYDDYTVGIICPLEVEMTALRYMLDEEHVRLSGRDGDRNRYILGKMGKHNVAIGYLPQGSQGIGAAATVATDMRRTFSSIYLRLLVGIGGGIPSQKNDIRLGDVVVGMPDGIHGGVVQYDLGKRTVDGFERKGFLCPPPDEWRTAVVEMKSDHEAKPNKIAGFVSEMLRAFPKLQKYSRPATHPDILFPPDVQHVLDAPTCDQCDKSQVIPPRGSTDPEIFYGTIASGDSVIKDAKVRNELSKAAGGALCFEMEAAGLSNGFPCVVIRGICDYADSHKNDLWHPYAAATAAACAKELLTYMDVVPGHSVTKPVEAISYFLVPRQRVKRFLGREAELEQIRSSFDSEVGRPRILVLHALGGQGKSQIALEYCRTVRQTHRGVFWINSSSKSTLTQALVSIACEIRAAATGALSDDDAKVALALRTLEKWEDRWLMVFDNCDDPATFSDIEQFIPQGGKGDILFTSRHRGLEELGAIIDIPPMPDRTGVELLLHRYNNIDVNDHMSAGSIIVRRLGGLALAIDQASAYMAYKQLSIDRLSDFLELFETERKKVLRYTAGHFWRYMKIDEESGRQTAINAFTTWEMSFQQLLSAWDPPRSVAHFLTLAAFLGPVQVSESLFKWYQEIEKPPPDWCDIFTASRGLHDESSSSDTEGEVDQQEHVTREPSVVVHQPAAGAPEKTWDAERFWRLIRQAYQMSLLQSILPPTPLKGATFILHPLIRDWLQLRLRSKERQTYTREAVNVIVRTIITYQLLDSDATLKRSILPHMDATLLTFREFFKAGHRLGQDIASCNDAEWFASFYQLQGRFDASLDLYRTVTATRERMLGKEHPDTLMSMNNLATVLKDQGKYETAEQMLREVVEIRGSVLGKEHPDTLMSMNNLAIVLQNQGKYEAAEQMHREVVAVRGRVLGKEHPSTLASINNLATVLRDQGKYEVAEQMHREVVSVSERVLGKGHPSTLTSMNNLALVLSNQGKYEAAEQMHREELKLTERVLGKGHPDTLRSMHNLALVLSHRGQYEEAEQIQAVVVVEMLRVFGFEHPESQASMGKMLTIWELQGMEEHAMEKSLLELCLGAVTKTDLADPELQYISGDVLADLGMPACQEDKAE</sequence>
<dbReference type="PANTHER" id="PTHR46082">
    <property type="entry name" value="ATP/GTP-BINDING PROTEIN-RELATED"/>
    <property type="match status" value="1"/>
</dbReference>
<dbReference type="RefSeq" id="XP_016240961.1">
    <property type="nucleotide sequence ID" value="XM_016375685.1"/>
</dbReference>
<evidence type="ECO:0000259" key="3">
    <source>
        <dbReference type="Pfam" id="PF01048"/>
    </source>
</evidence>
<keyword evidence="5" id="KW-1185">Reference proteome</keyword>
<dbReference type="GeneID" id="27328406"/>
<dbReference type="InterPro" id="IPR019734">
    <property type="entry name" value="TPR_rpt"/>
</dbReference>
<dbReference type="GO" id="GO:0043531">
    <property type="term" value="F:ADP binding"/>
    <property type="evidence" value="ECO:0007669"/>
    <property type="project" value="InterPro"/>
</dbReference>
<dbReference type="Pfam" id="PF13424">
    <property type="entry name" value="TPR_12"/>
    <property type="match status" value="2"/>
</dbReference>
<feature type="domain" description="Nucleoside phosphorylase" evidence="3">
    <location>
        <begin position="16"/>
        <end position="302"/>
    </location>
</feature>
<gene>
    <name evidence="4" type="ORF">PV08_01323</name>
</gene>
<evidence type="ECO:0000313" key="4">
    <source>
        <dbReference type="EMBL" id="KIW20745.1"/>
    </source>
</evidence>
<dbReference type="Gene3D" id="3.40.50.1580">
    <property type="entry name" value="Nucleoside phosphorylase domain"/>
    <property type="match status" value="1"/>
</dbReference>
<evidence type="ECO:0000259" key="2">
    <source>
        <dbReference type="Pfam" id="PF00931"/>
    </source>
</evidence>
<dbReference type="InterPro" id="IPR027417">
    <property type="entry name" value="P-loop_NTPase"/>
</dbReference>
<dbReference type="Proteomes" id="UP000053328">
    <property type="component" value="Unassembled WGS sequence"/>
</dbReference>
<dbReference type="OrthoDB" id="4120469at2759"/>
<dbReference type="GO" id="GO:0009116">
    <property type="term" value="P:nucleoside metabolic process"/>
    <property type="evidence" value="ECO:0007669"/>
    <property type="project" value="InterPro"/>
</dbReference>
<dbReference type="SMART" id="SM00028">
    <property type="entry name" value="TPR"/>
    <property type="match status" value="4"/>
</dbReference>
<evidence type="ECO:0000313" key="5">
    <source>
        <dbReference type="Proteomes" id="UP000053328"/>
    </source>
</evidence>
<proteinExistence type="predicted"/>
<accession>A0A0D2BQI7</accession>
<dbReference type="SUPFAM" id="SSF53167">
    <property type="entry name" value="Purine and uridine phosphorylases"/>
    <property type="match status" value="1"/>
</dbReference>
<dbReference type="SUPFAM" id="SSF48452">
    <property type="entry name" value="TPR-like"/>
    <property type="match status" value="2"/>
</dbReference>
<dbReference type="InterPro" id="IPR035994">
    <property type="entry name" value="Nucleoside_phosphorylase_sf"/>
</dbReference>
<feature type="domain" description="NB-ARC" evidence="2">
    <location>
        <begin position="343"/>
        <end position="479"/>
    </location>
</feature>
<dbReference type="EMBL" id="KN847492">
    <property type="protein sequence ID" value="KIW20745.1"/>
    <property type="molecule type" value="Genomic_DNA"/>
</dbReference>
<dbReference type="GO" id="GO:0003824">
    <property type="term" value="F:catalytic activity"/>
    <property type="evidence" value="ECO:0007669"/>
    <property type="project" value="InterPro"/>
</dbReference>
<dbReference type="Pfam" id="PF13374">
    <property type="entry name" value="TPR_10"/>
    <property type="match status" value="2"/>
</dbReference>
<dbReference type="SUPFAM" id="SSF52540">
    <property type="entry name" value="P-loop containing nucleoside triphosphate hydrolases"/>
    <property type="match status" value="1"/>
</dbReference>
<dbReference type="PRINTS" id="PR00381">
    <property type="entry name" value="KINESINLIGHT"/>
</dbReference>